<feature type="domain" description="Glycosyl transferase family 1" evidence="9">
    <location>
        <begin position="328"/>
        <end position="480"/>
    </location>
</feature>
<evidence type="ECO:0000256" key="5">
    <source>
        <dbReference type="ARBA" id="ARBA00022679"/>
    </source>
</evidence>
<dbReference type="AlphaFoldDB" id="A0A9D1VT48"/>
<sequence length="517" mass="59331">MEQPAEEAAAEAAVSEAPAAEPAEEQAAAAQPEIEEVSEITVMPKKKILFVASESTPFIATGGLAEVIGSLSKALATNENYDVRVVIPLYSDISWDYRSKFKYLGNIFVPLAWRNQYCGIFSYEMNGVTFYFLDNEYYFKRPGCYGYYDDGERYAFFCRSVMEIMPFLNFYPEILHCHDWQAALAAIYLKTIYCFRPEYQYTRVLFTIHNIEYQGKYSLDILEDLFGISNSWKYLLEYNKCINLMKAAIECSEKFSTVSPHYAMEIKDPYYSHGLDPIVRRNEFKLVGILNGIDTEAYDPATDISIFSHYSIDNLEPKKRCKEELQKMFNLPVKPDTPIIAVISRLVAHKGLDLVRTVIEEVLRQDVQVIILGKGDSSYENFFTDLSRRYVGKLVTIIAFNPDLSRKIYSGADLFLMPSKSEPCGLSQMIASRYGTVPIVRETGGLYDSIKPVGNGGNGFTFANYNAYDMLYVIREAINCYYNKDFWPELMRRVMSVDFSWQRSAREYEKVYGEMLK</sequence>
<dbReference type="CDD" id="cd03791">
    <property type="entry name" value="GT5_Glycogen_synthase_DULL1-like"/>
    <property type="match status" value="1"/>
</dbReference>
<name>A0A9D1VT48_9FIRM</name>
<dbReference type="Proteomes" id="UP000824249">
    <property type="component" value="Unassembled WGS sequence"/>
</dbReference>
<feature type="region of interest" description="Disordered" evidence="8">
    <location>
        <begin position="1"/>
        <end position="31"/>
    </location>
</feature>
<evidence type="ECO:0000256" key="7">
    <source>
        <dbReference type="HAMAP-Rule" id="MF_00484"/>
    </source>
</evidence>
<reference evidence="11" key="1">
    <citation type="journal article" date="2021" name="PeerJ">
        <title>Extensive microbial diversity within the chicken gut microbiome revealed by metagenomics and culture.</title>
        <authorList>
            <person name="Gilroy R."/>
            <person name="Ravi A."/>
            <person name="Getino M."/>
            <person name="Pursley I."/>
            <person name="Horton D.L."/>
            <person name="Alikhan N.F."/>
            <person name="Baker D."/>
            <person name="Gharbi K."/>
            <person name="Hall N."/>
            <person name="Watson M."/>
            <person name="Adriaenssens E.M."/>
            <person name="Foster-Nyarko E."/>
            <person name="Jarju S."/>
            <person name="Secka A."/>
            <person name="Antonio M."/>
            <person name="Oren A."/>
            <person name="Chaudhuri R.R."/>
            <person name="La Ragione R."/>
            <person name="Hildebrand F."/>
            <person name="Pallen M.J."/>
        </authorList>
    </citation>
    <scope>NUCLEOTIDE SEQUENCE</scope>
    <source>
        <strain evidence="11">26628</strain>
    </source>
</reference>
<dbReference type="GO" id="GO:0009011">
    <property type="term" value="F:alpha-1,4-glucan glucosyltransferase (ADP-glucose donor) activity"/>
    <property type="evidence" value="ECO:0007669"/>
    <property type="project" value="UniProtKB-UniRule"/>
</dbReference>
<organism evidence="11 12">
    <name type="scientific">Candidatus Borkfalkia faecigallinarum</name>
    <dbReference type="NCBI Taxonomy" id="2838509"/>
    <lineage>
        <taxon>Bacteria</taxon>
        <taxon>Bacillati</taxon>
        <taxon>Bacillota</taxon>
        <taxon>Clostridia</taxon>
        <taxon>Christensenellales</taxon>
        <taxon>Christensenellaceae</taxon>
        <taxon>Candidatus Borkfalkia</taxon>
    </lineage>
</organism>
<dbReference type="PANTHER" id="PTHR45825">
    <property type="entry name" value="GRANULE-BOUND STARCH SYNTHASE 1, CHLOROPLASTIC/AMYLOPLASTIC"/>
    <property type="match status" value="1"/>
</dbReference>
<evidence type="ECO:0000256" key="6">
    <source>
        <dbReference type="ARBA" id="ARBA00023056"/>
    </source>
</evidence>
<dbReference type="SUPFAM" id="SSF53756">
    <property type="entry name" value="UDP-Glycosyltransferase/glycogen phosphorylase"/>
    <property type="match status" value="1"/>
</dbReference>
<dbReference type="Gene3D" id="3.40.50.2000">
    <property type="entry name" value="Glycogen Phosphorylase B"/>
    <property type="match status" value="2"/>
</dbReference>
<evidence type="ECO:0000313" key="11">
    <source>
        <dbReference type="EMBL" id="HIX46520.1"/>
    </source>
</evidence>
<dbReference type="InterPro" id="IPR001296">
    <property type="entry name" value="Glyco_trans_1"/>
</dbReference>
<evidence type="ECO:0000313" key="12">
    <source>
        <dbReference type="Proteomes" id="UP000824249"/>
    </source>
</evidence>
<dbReference type="EMBL" id="DXFD01000041">
    <property type="protein sequence ID" value="HIX46520.1"/>
    <property type="molecule type" value="Genomic_DNA"/>
</dbReference>
<comment type="pathway">
    <text evidence="7">Glycan biosynthesis; glycogen biosynthesis.</text>
</comment>
<comment type="catalytic activity">
    <reaction evidence="1 7">
        <text>[(1-&gt;4)-alpha-D-glucosyl](n) + ADP-alpha-D-glucose = [(1-&gt;4)-alpha-D-glucosyl](n+1) + ADP + H(+)</text>
        <dbReference type="Rhea" id="RHEA:18189"/>
        <dbReference type="Rhea" id="RHEA-COMP:9584"/>
        <dbReference type="Rhea" id="RHEA-COMP:9587"/>
        <dbReference type="ChEBI" id="CHEBI:15378"/>
        <dbReference type="ChEBI" id="CHEBI:15444"/>
        <dbReference type="ChEBI" id="CHEBI:57498"/>
        <dbReference type="ChEBI" id="CHEBI:456216"/>
        <dbReference type="EC" id="2.4.1.21"/>
    </reaction>
</comment>
<comment type="caution">
    <text evidence="7">Lacks conserved residue(s) required for the propagation of feature annotation.</text>
</comment>
<evidence type="ECO:0000256" key="8">
    <source>
        <dbReference type="SAM" id="MobiDB-lite"/>
    </source>
</evidence>
<evidence type="ECO:0000256" key="3">
    <source>
        <dbReference type="ARBA" id="ARBA00010281"/>
    </source>
</evidence>
<dbReference type="Pfam" id="PF08323">
    <property type="entry name" value="Glyco_transf_5"/>
    <property type="match status" value="1"/>
</dbReference>
<dbReference type="InterPro" id="IPR013534">
    <property type="entry name" value="Starch_synth_cat_dom"/>
</dbReference>
<feature type="compositionally biased region" description="Low complexity" evidence="8">
    <location>
        <begin position="10"/>
        <end position="31"/>
    </location>
</feature>
<proteinExistence type="inferred from homology"/>
<dbReference type="EC" id="2.4.1.21" evidence="7"/>
<comment type="caution">
    <text evidence="11">The sequence shown here is derived from an EMBL/GenBank/DDBJ whole genome shotgun (WGS) entry which is preliminary data.</text>
</comment>
<dbReference type="PANTHER" id="PTHR45825:SF11">
    <property type="entry name" value="ALPHA AMYLASE DOMAIN-CONTAINING PROTEIN"/>
    <property type="match status" value="1"/>
</dbReference>
<evidence type="ECO:0000256" key="2">
    <source>
        <dbReference type="ARBA" id="ARBA00002764"/>
    </source>
</evidence>
<dbReference type="HAMAP" id="MF_00484">
    <property type="entry name" value="Glycogen_synth"/>
    <property type="match status" value="1"/>
</dbReference>
<comment type="function">
    <text evidence="2 7">Synthesizes alpha-1,4-glucan chains using ADP-glucose.</text>
</comment>
<gene>
    <name evidence="7" type="primary">glgA</name>
    <name evidence="11" type="ORF">H9737_02385</name>
</gene>
<evidence type="ECO:0000256" key="1">
    <source>
        <dbReference type="ARBA" id="ARBA00001478"/>
    </source>
</evidence>
<keyword evidence="4 7" id="KW-0328">Glycosyltransferase</keyword>
<keyword evidence="5 7" id="KW-0808">Transferase</keyword>
<evidence type="ECO:0000259" key="9">
    <source>
        <dbReference type="Pfam" id="PF00534"/>
    </source>
</evidence>
<evidence type="ECO:0000259" key="10">
    <source>
        <dbReference type="Pfam" id="PF08323"/>
    </source>
</evidence>
<feature type="domain" description="Starch synthase catalytic" evidence="10">
    <location>
        <begin position="47"/>
        <end position="280"/>
    </location>
</feature>
<reference evidence="11" key="2">
    <citation type="submission" date="2021-04" db="EMBL/GenBank/DDBJ databases">
        <authorList>
            <person name="Gilroy R."/>
        </authorList>
    </citation>
    <scope>NUCLEOTIDE SEQUENCE</scope>
    <source>
        <strain evidence="11">26628</strain>
    </source>
</reference>
<accession>A0A9D1VT48</accession>
<dbReference type="InterPro" id="IPR011835">
    <property type="entry name" value="GS/SS"/>
</dbReference>
<dbReference type="GO" id="GO:0004373">
    <property type="term" value="F:alpha-1,4-glucan glucosyltransferase (UDP-glucose donor) activity"/>
    <property type="evidence" value="ECO:0007669"/>
    <property type="project" value="InterPro"/>
</dbReference>
<keyword evidence="6 7" id="KW-0320">Glycogen biosynthesis</keyword>
<dbReference type="Pfam" id="PF00534">
    <property type="entry name" value="Glycos_transf_1"/>
    <property type="match status" value="1"/>
</dbReference>
<comment type="similarity">
    <text evidence="3 7">Belongs to the glycosyltransferase 1 family. Bacterial/plant glycogen synthase subfamily.</text>
</comment>
<dbReference type="NCBIfam" id="TIGR02095">
    <property type="entry name" value="glgA"/>
    <property type="match status" value="1"/>
</dbReference>
<evidence type="ECO:0000256" key="4">
    <source>
        <dbReference type="ARBA" id="ARBA00022676"/>
    </source>
</evidence>
<protein>
    <recommendedName>
        <fullName evidence="7">Glycogen synthase</fullName>
        <ecNumber evidence="7">2.4.1.21</ecNumber>
    </recommendedName>
    <alternativeName>
        <fullName evidence="7">Starch [bacterial glycogen] synthase</fullName>
    </alternativeName>
</protein>
<dbReference type="GO" id="GO:0005978">
    <property type="term" value="P:glycogen biosynthetic process"/>
    <property type="evidence" value="ECO:0007669"/>
    <property type="project" value="UniProtKB-UniRule"/>
</dbReference>